<keyword evidence="7" id="KW-0547">Nucleotide-binding</keyword>
<dbReference type="GO" id="GO:0005737">
    <property type="term" value="C:cytoplasm"/>
    <property type="evidence" value="ECO:0007669"/>
    <property type="project" value="UniProtKB-SubCell"/>
</dbReference>
<dbReference type="GO" id="GO:0005524">
    <property type="term" value="F:ATP binding"/>
    <property type="evidence" value="ECO:0007669"/>
    <property type="project" value="UniProtKB-KW"/>
</dbReference>
<dbReference type="Pfam" id="PF02367">
    <property type="entry name" value="TsaE"/>
    <property type="match status" value="1"/>
</dbReference>
<evidence type="ECO:0000256" key="10">
    <source>
        <dbReference type="ARBA" id="ARBA00024908"/>
    </source>
</evidence>
<keyword evidence="4" id="KW-0963">Cytoplasm</keyword>
<protein>
    <recommendedName>
        <fullName evidence="3">tRNA threonylcarbamoyladenosine biosynthesis protein TsaE</fullName>
    </recommendedName>
    <alternativeName>
        <fullName evidence="11">t(6)A37 threonylcarbamoyladenosine biosynthesis protein TsaE</fullName>
    </alternativeName>
</protein>
<dbReference type="EMBL" id="CP001682">
    <property type="protein sequence ID" value="ACU94867.1"/>
    <property type="molecule type" value="Genomic_DNA"/>
</dbReference>
<evidence type="ECO:0000256" key="6">
    <source>
        <dbReference type="ARBA" id="ARBA00022723"/>
    </source>
</evidence>
<evidence type="ECO:0000313" key="12">
    <source>
        <dbReference type="EMBL" id="ACU94867.1"/>
    </source>
</evidence>
<evidence type="ECO:0000256" key="1">
    <source>
        <dbReference type="ARBA" id="ARBA00004496"/>
    </source>
</evidence>
<evidence type="ECO:0000256" key="9">
    <source>
        <dbReference type="ARBA" id="ARBA00022842"/>
    </source>
</evidence>
<keyword evidence="9" id="KW-0460">Magnesium</keyword>
<dbReference type="Proteomes" id="UP000000954">
    <property type="component" value="Chromosome"/>
</dbReference>
<dbReference type="GO" id="GO:0046872">
    <property type="term" value="F:metal ion binding"/>
    <property type="evidence" value="ECO:0007669"/>
    <property type="project" value="UniProtKB-KW"/>
</dbReference>
<dbReference type="PANTHER" id="PTHR33540:SF2">
    <property type="entry name" value="TRNA THREONYLCARBAMOYLADENOSINE BIOSYNTHESIS PROTEIN TSAE"/>
    <property type="match status" value="1"/>
</dbReference>
<comment type="similarity">
    <text evidence="2">Belongs to the TsaE family.</text>
</comment>
<dbReference type="Gene3D" id="3.40.50.300">
    <property type="entry name" value="P-loop containing nucleotide triphosphate hydrolases"/>
    <property type="match status" value="1"/>
</dbReference>
<dbReference type="RefSeq" id="WP_015778730.1">
    <property type="nucleotide sequence ID" value="NC_013170.1"/>
</dbReference>
<evidence type="ECO:0000256" key="4">
    <source>
        <dbReference type="ARBA" id="ARBA00022490"/>
    </source>
</evidence>
<keyword evidence="8" id="KW-0067">ATP-binding</keyword>
<evidence type="ECO:0000256" key="11">
    <source>
        <dbReference type="ARBA" id="ARBA00032441"/>
    </source>
</evidence>
<organism evidence="12 13">
    <name type="scientific">Cryptobacterium curtum (strain ATCC 700683 / DSM 15641 / CCUG 43107 / 12-3)</name>
    <dbReference type="NCBI Taxonomy" id="469378"/>
    <lineage>
        <taxon>Bacteria</taxon>
        <taxon>Bacillati</taxon>
        <taxon>Actinomycetota</taxon>
        <taxon>Coriobacteriia</taxon>
        <taxon>Eggerthellales</taxon>
        <taxon>Eggerthellaceae</taxon>
        <taxon>Cryptobacterium</taxon>
    </lineage>
</organism>
<comment type="subcellular location">
    <subcellularLocation>
        <location evidence="1">Cytoplasm</location>
    </subcellularLocation>
</comment>
<dbReference type="GO" id="GO:0002949">
    <property type="term" value="P:tRNA threonylcarbamoyladenosine modification"/>
    <property type="evidence" value="ECO:0007669"/>
    <property type="project" value="InterPro"/>
</dbReference>
<evidence type="ECO:0000256" key="2">
    <source>
        <dbReference type="ARBA" id="ARBA00007599"/>
    </source>
</evidence>
<proteinExistence type="inferred from homology"/>
<reference evidence="12 13" key="1">
    <citation type="journal article" date="2009" name="Stand. Genomic Sci.">
        <title>Complete genome sequence of Cryptobacterium curtum type strain (12-3).</title>
        <authorList>
            <person name="Mavrommatis K."/>
            <person name="Pukall R."/>
            <person name="Rohde C."/>
            <person name="Chen F."/>
            <person name="Sims D."/>
            <person name="Brettin T."/>
            <person name="Kuske C."/>
            <person name="Detter J.C."/>
            <person name="Han C."/>
            <person name="Lapidus A."/>
            <person name="Copeland A."/>
            <person name="Glavina Del Rio T."/>
            <person name="Nolan M."/>
            <person name="Lucas S."/>
            <person name="Tice H."/>
            <person name="Cheng J.F."/>
            <person name="Bruce D."/>
            <person name="Goodwin L."/>
            <person name="Pitluck S."/>
            <person name="Ovchinnikova G."/>
            <person name="Pati A."/>
            <person name="Ivanova N."/>
            <person name="Chen A."/>
            <person name="Palaniappan K."/>
            <person name="Chain P."/>
            <person name="D'haeseleer P."/>
            <person name="Goker M."/>
            <person name="Bristow J."/>
            <person name="Eisen J.A."/>
            <person name="Markowitz V."/>
            <person name="Hugenholtz P."/>
            <person name="Rohde M."/>
            <person name="Klenk H.P."/>
            <person name="Kyrpides N.C."/>
        </authorList>
    </citation>
    <scope>NUCLEOTIDE SEQUENCE [LARGE SCALE GENOMIC DNA]</scope>
    <source>
        <strain evidence="13">ATCC 700683 / DSM 15641 / 12-3</strain>
    </source>
</reference>
<sequence>MPYMNTSTEHIFMASDEAQTEHLAAALAPLLQPGDVVLLDGGLGAGKTRFVQAIARALGVSQPVTSPTFNIQSIYDDGRLPLHHFDLYRLEDPANLDDVGYWEALEGEGASFVEWACKFPDDLPDDYLALDIAVVDNVSRRITTRAVGMRSTTLLEDWSNALT</sequence>
<dbReference type="PANTHER" id="PTHR33540">
    <property type="entry name" value="TRNA THREONYLCARBAMOYLADENOSINE BIOSYNTHESIS PROTEIN TSAE"/>
    <property type="match status" value="1"/>
</dbReference>
<keyword evidence="5" id="KW-0819">tRNA processing</keyword>
<dbReference type="AlphaFoldDB" id="C7MKS0"/>
<evidence type="ECO:0000256" key="5">
    <source>
        <dbReference type="ARBA" id="ARBA00022694"/>
    </source>
</evidence>
<evidence type="ECO:0000256" key="8">
    <source>
        <dbReference type="ARBA" id="ARBA00022840"/>
    </source>
</evidence>
<dbReference type="InterPro" id="IPR003442">
    <property type="entry name" value="T6A_TsaE"/>
</dbReference>
<keyword evidence="6" id="KW-0479">Metal-binding</keyword>
<keyword evidence="13" id="KW-1185">Reference proteome</keyword>
<evidence type="ECO:0000256" key="7">
    <source>
        <dbReference type="ARBA" id="ARBA00022741"/>
    </source>
</evidence>
<dbReference type="SUPFAM" id="SSF52540">
    <property type="entry name" value="P-loop containing nucleoside triphosphate hydrolases"/>
    <property type="match status" value="1"/>
</dbReference>
<name>C7MKS0_CRYCD</name>
<evidence type="ECO:0000256" key="3">
    <source>
        <dbReference type="ARBA" id="ARBA00019010"/>
    </source>
</evidence>
<dbReference type="eggNOG" id="COG0802">
    <property type="taxonomic scope" value="Bacteria"/>
</dbReference>
<gene>
    <name evidence="12" type="ordered locus">Ccur_11800</name>
</gene>
<dbReference type="HOGENOM" id="CLU_087829_3_0_11"/>
<evidence type="ECO:0000313" key="13">
    <source>
        <dbReference type="Proteomes" id="UP000000954"/>
    </source>
</evidence>
<dbReference type="InterPro" id="IPR027417">
    <property type="entry name" value="P-loop_NTPase"/>
</dbReference>
<dbReference type="NCBIfam" id="TIGR00150">
    <property type="entry name" value="T6A_YjeE"/>
    <property type="match status" value="1"/>
</dbReference>
<accession>C7MKS0</accession>
<dbReference type="KEGG" id="ccu:Ccur_11800"/>
<dbReference type="STRING" id="469378.Ccur_11800"/>
<comment type="function">
    <text evidence="10">Required for the formation of a threonylcarbamoyl group on adenosine at position 37 (t(6)A37) in tRNAs that read codons beginning with adenine. Is involved in the transfer of the threonylcarbamoyl moiety of threonylcarbamoyl-AMP (TC-AMP) to the N6 group of A37, together with TsaD and TsaB. TsaE seems to play an indirect role in the t(6)A biosynthesis pathway, possibly in regulating the core enzymatic function of TsaD.</text>
</comment>